<dbReference type="GO" id="GO:0033229">
    <property type="term" value="F:cysteine transmembrane transporter activity"/>
    <property type="evidence" value="ECO:0007669"/>
    <property type="project" value="TreeGrafter"/>
</dbReference>
<dbReference type="SUPFAM" id="SSF103473">
    <property type="entry name" value="MFS general substrate transporter"/>
    <property type="match status" value="1"/>
</dbReference>
<dbReference type="Gene3D" id="1.20.1250.20">
    <property type="entry name" value="MFS general substrate transporter like domains"/>
    <property type="match status" value="1"/>
</dbReference>
<keyword evidence="4 7" id="KW-1133">Transmembrane helix</keyword>
<evidence type="ECO:0000313" key="8">
    <source>
        <dbReference type="EMBL" id="GMM35695.1"/>
    </source>
</evidence>
<comment type="subcellular location">
    <subcellularLocation>
        <location evidence="1">Membrane</location>
        <topology evidence="1">Multi-pass membrane protein</topology>
    </subcellularLocation>
</comment>
<dbReference type="AlphaFoldDB" id="A0AAV5QL56"/>
<feature type="transmembrane region" description="Helical" evidence="7">
    <location>
        <begin position="453"/>
        <end position="478"/>
    </location>
</feature>
<dbReference type="Proteomes" id="UP001360560">
    <property type="component" value="Unassembled WGS sequence"/>
</dbReference>
<feature type="transmembrane region" description="Helical" evidence="7">
    <location>
        <begin position="223"/>
        <end position="243"/>
    </location>
</feature>
<keyword evidence="3 7" id="KW-0812">Transmembrane</keyword>
<feature type="transmembrane region" description="Helical" evidence="7">
    <location>
        <begin position="417"/>
        <end position="433"/>
    </location>
</feature>
<dbReference type="RefSeq" id="XP_064852695.1">
    <property type="nucleotide sequence ID" value="XM_064996623.1"/>
</dbReference>
<evidence type="ECO:0000256" key="7">
    <source>
        <dbReference type="SAM" id="Phobius"/>
    </source>
</evidence>
<accession>A0AAV5QL56</accession>
<evidence type="ECO:0000313" key="9">
    <source>
        <dbReference type="Proteomes" id="UP001360560"/>
    </source>
</evidence>
<dbReference type="GeneID" id="90073674"/>
<reference evidence="8 9" key="1">
    <citation type="journal article" date="2023" name="Elife">
        <title>Identification of key yeast species and microbe-microbe interactions impacting larval growth of Drosophila in the wild.</title>
        <authorList>
            <person name="Mure A."/>
            <person name="Sugiura Y."/>
            <person name="Maeda R."/>
            <person name="Honda K."/>
            <person name="Sakurai N."/>
            <person name="Takahashi Y."/>
            <person name="Watada M."/>
            <person name="Katoh T."/>
            <person name="Gotoh A."/>
            <person name="Gotoh Y."/>
            <person name="Taniguchi I."/>
            <person name="Nakamura K."/>
            <person name="Hayashi T."/>
            <person name="Katayama T."/>
            <person name="Uemura T."/>
            <person name="Hattori Y."/>
        </authorList>
    </citation>
    <scope>NUCLEOTIDE SEQUENCE [LARGE SCALE GENOMIC DNA]</scope>
    <source>
        <strain evidence="8 9">SC-9</strain>
    </source>
</reference>
<evidence type="ECO:0000256" key="6">
    <source>
        <dbReference type="SAM" id="MobiDB-lite"/>
    </source>
</evidence>
<comment type="caution">
    <text evidence="8">The sequence shown here is derived from an EMBL/GenBank/DDBJ whole genome shotgun (WGS) entry which is preliminary data.</text>
</comment>
<dbReference type="EMBL" id="BTFZ01000010">
    <property type="protein sequence ID" value="GMM35695.1"/>
    <property type="molecule type" value="Genomic_DNA"/>
</dbReference>
<feature type="transmembrane region" description="Helical" evidence="7">
    <location>
        <begin position="329"/>
        <end position="350"/>
    </location>
</feature>
<evidence type="ECO:0000256" key="2">
    <source>
        <dbReference type="ARBA" id="ARBA00022448"/>
    </source>
</evidence>
<dbReference type="Pfam" id="PF07690">
    <property type="entry name" value="MFS_1"/>
    <property type="match status" value="1"/>
</dbReference>
<feature type="transmembrane region" description="Helical" evidence="7">
    <location>
        <begin position="60"/>
        <end position="77"/>
    </location>
</feature>
<feature type="transmembrane region" description="Helical" evidence="7">
    <location>
        <begin position="130"/>
        <end position="150"/>
    </location>
</feature>
<feature type="region of interest" description="Disordered" evidence="6">
    <location>
        <begin position="1"/>
        <end position="22"/>
    </location>
</feature>
<feature type="transmembrane region" description="Helical" evidence="7">
    <location>
        <begin position="357"/>
        <end position="376"/>
    </location>
</feature>
<keyword evidence="5 7" id="KW-0472">Membrane</keyword>
<dbReference type="InterPro" id="IPR011701">
    <property type="entry name" value="MFS"/>
</dbReference>
<gene>
    <name evidence="8" type="ORF">DASC09_030200</name>
</gene>
<proteinExistence type="predicted"/>
<sequence length="533" mass="59624">MSEEKISSINIDSELDSSSEEVRITEKYADPSLQFLEDHDEEFKDVKFTAVDEKELNKRLYLWLFPLIFVINAVLFIDKTTLAYSTILGLFESTHINAAQYDDLNSIFYTGYTVGQLLNFVLQKSNMSKYMTYIIFSWSVVIFCHCGAYNFGGLVILRFVLGLIESTVVPALEVTMLQFFTPKQRATLQPVFWISCVGASVIISGFIAYGVLWAKNSIPPWQIFMIITGGSTFFVAIWVALFYPSDPVGAKFLTEKQKYFLIKKIQGESRASIVQHVVKKEQIIECIKDPISWLFTLFIFLLMLSNNLYYQQNLLYVSLGVSDLGSTLVSVAGGGFSSIFHLAAAAFIYFRPNSTALISTLACLPSIAGGIVMITLPWHNKLGLLSCLLLASNTYGVTFIVGLGWATSSCSGNTKRFFRHFMFMASYGIANIISPQLWKGNQGHDKTGVDRYYAAWIVQIVLAWVGAPAIAWIIHFILSGRNNKRLAAIEAEGKNVLGSVVKTDDNGNEVINKVDVANLDLTDLENKRFIYPL</sequence>
<keyword evidence="9" id="KW-1185">Reference proteome</keyword>
<keyword evidence="2" id="KW-0813">Transport</keyword>
<feature type="transmembrane region" description="Helical" evidence="7">
    <location>
        <begin position="291"/>
        <end position="309"/>
    </location>
</feature>
<evidence type="ECO:0000256" key="4">
    <source>
        <dbReference type="ARBA" id="ARBA00022989"/>
    </source>
</evidence>
<evidence type="ECO:0000256" key="3">
    <source>
        <dbReference type="ARBA" id="ARBA00022692"/>
    </source>
</evidence>
<organism evidence="8 9">
    <name type="scientific">Saccharomycopsis crataegensis</name>
    <dbReference type="NCBI Taxonomy" id="43959"/>
    <lineage>
        <taxon>Eukaryota</taxon>
        <taxon>Fungi</taxon>
        <taxon>Dikarya</taxon>
        <taxon>Ascomycota</taxon>
        <taxon>Saccharomycotina</taxon>
        <taxon>Saccharomycetes</taxon>
        <taxon>Saccharomycopsidaceae</taxon>
        <taxon>Saccharomycopsis</taxon>
    </lineage>
</organism>
<dbReference type="InterPro" id="IPR036259">
    <property type="entry name" value="MFS_trans_sf"/>
</dbReference>
<evidence type="ECO:0000256" key="1">
    <source>
        <dbReference type="ARBA" id="ARBA00004141"/>
    </source>
</evidence>
<protein>
    <recommendedName>
        <fullName evidence="10">Allantoate permease</fullName>
    </recommendedName>
</protein>
<name>A0AAV5QL56_9ASCO</name>
<feature type="transmembrane region" description="Helical" evidence="7">
    <location>
        <begin position="382"/>
        <end position="405"/>
    </location>
</feature>
<dbReference type="PANTHER" id="PTHR43791">
    <property type="entry name" value="PERMEASE-RELATED"/>
    <property type="match status" value="1"/>
</dbReference>
<evidence type="ECO:0008006" key="10">
    <source>
        <dbReference type="Google" id="ProtNLM"/>
    </source>
</evidence>
<dbReference type="PANTHER" id="PTHR43791:SF63">
    <property type="entry name" value="HIGH AFFINITY CYSTEINE TRANSPORTER"/>
    <property type="match status" value="1"/>
</dbReference>
<dbReference type="GO" id="GO:0016020">
    <property type="term" value="C:membrane"/>
    <property type="evidence" value="ECO:0007669"/>
    <property type="project" value="UniProtKB-SubCell"/>
</dbReference>
<evidence type="ECO:0000256" key="5">
    <source>
        <dbReference type="ARBA" id="ARBA00023136"/>
    </source>
</evidence>
<feature type="transmembrane region" description="Helical" evidence="7">
    <location>
        <begin position="191"/>
        <end position="211"/>
    </location>
</feature>